<dbReference type="InterPro" id="IPR003140">
    <property type="entry name" value="PLipase/COase/thioEstase"/>
</dbReference>
<dbReference type="PANTHER" id="PTHR10655">
    <property type="entry name" value="LYSOPHOSPHOLIPASE-RELATED"/>
    <property type="match status" value="1"/>
</dbReference>
<keyword evidence="2" id="KW-0378">Hydrolase</keyword>
<dbReference type="SUPFAM" id="SSF53474">
    <property type="entry name" value="alpha/beta-Hydrolases"/>
    <property type="match status" value="1"/>
</dbReference>
<dbReference type="GO" id="GO:0016787">
    <property type="term" value="F:hydrolase activity"/>
    <property type="evidence" value="ECO:0007669"/>
    <property type="project" value="UniProtKB-KW"/>
</dbReference>
<comment type="similarity">
    <text evidence="1">Belongs to the AB hydrolase superfamily. AB hydrolase 2 family.</text>
</comment>
<evidence type="ECO:0000259" key="3">
    <source>
        <dbReference type="Pfam" id="PF02230"/>
    </source>
</evidence>
<proteinExistence type="inferred from homology"/>
<reference evidence="4 5" key="1">
    <citation type="submission" date="2020-08" db="EMBL/GenBank/DDBJ databases">
        <title>Genomic Encyclopedia of Type Strains, Phase IV (KMG-IV): sequencing the most valuable type-strain genomes for metagenomic binning, comparative biology and taxonomic classification.</title>
        <authorList>
            <person name="Goeker M."/>
        </authorList>
    </citation>
    <scope>NUCLEOTIDE SEQUENCE [LARGE SCALE GENOMIC DNA]</scope>
    <source>
        <strain evidence="4 5">DSM 5391</strain>
    </source>
</reference>
<dbReference type="PANTHER" id="PTHR10655:SF17">
    <property type="entry name" value="LYSOPHOSPHOLIPASE-LIKE PROTEIN 1"/>
    <property type="match status" value="1"/>
</dbReference>
<dbReference type="Pfam" id="PF02230">
    <property type="entry name" value="Abhydrolase_2"/>
    <property type="match status" value="1"/>
</dbReference>
<dbReference type="InterPro" id="IPR050565">
    <property type="entry name" value="LYPA1-2/EST-like"/>
</dbReference>
<evidence type="ECO:0000313" key="4">
    <source>
        <dbReference type="EMBL" id="MBB6445276.1"/>
    </source>
</evidence>
<evidence type="ECO:0000256" key="2">
    <source>
        <dbReference type="ARBA" id="ARBA00022801"/>
    </source>
</evidence>
<dbReference type="InterPro" id="IPR029058">
    <property type="entry name" value="AB_hydrolase_fold"/>
</dbReference>
<dbReference type="Gene3D" id="3.40.50.1820">
    <property type="entry name" value="alpha/beta hydrolase"/>
    <property type="match status" value="1"/>
</dbReference>
<sequence>MNCPFQYTILLPENMDREKTYPVIYALHGIGYNEQFMVNLLKDLQDEAIIIGIRGDLPFKKGYAYYYLKGYGIPERDLFFTSMAKIIDFIEYSVHTYPIDPKQKYFIGFSQGAILSTSLALVLGNSVKGIVPMNGYIPDFLTEVYPLKSIAHLSVFICQGLNDPIFPLKVGQESFAYFREHAASVKYSIYPAEHEITDNTAEDVAAWLRRQLK</sequence>
<dbReference type="AlphaFoldDB" id="A0A7X0HR95"/>
<dbReference type="RefSeq" id="WP_184525157.1">
    <property type="nucleotide sequence ID" value="NZ_JACHGK010000005.1"/>
</dbReference>
<evidence type="ECO:0000256" key="1">
    <source>
        <dbReference type="ARBA" id="ARBA00006499"/>
    </source>
</evidence>
<evidence type="ECO:0000313" key="5">
    <source>
        <dbReference type="Proteomes" id="UP000531594"/>
    </source>
</evidence>
<keyword evidence="5" id="KW-1185">Reference proteome</keyword>
<feature type="domain" description="Phospholipase/carboxylesterase/thioesterase" evidence="3">
    <location>
        <begin position="77"/>
        <end position="209"/>
    </location>
</feature>
<gene>
    <name evidence="4" type="ORF">HNR53_001894</name>
</gene>
<name>A0A7X0HR95_9BACI</name>
<protein>
    <submittedName>
        <fullName evidence="4">Phospholipase/carboxylesterase</fullName>
    </submittedName>
</protein>
<dbReference type="Proteomes" id="UP000531594">
    <property type="component" value="Unassembled WGS sequence"/>
</dbReference>
<comment type="caution">
    <text evidence="4">The sequence shown here is derived from an EMBL/GenBank/DDBJ whole genome shotgun (WGS) entry which is preliminary data.</text>
</comment>
<organism evidence="4 5">
    <name type="scientific">Bacillus benzoevorans</name>
    <dbReference type="NCBI Taxonomy" id="1456"/>
    <lineage>
        <taxon>Bacteria</taxon>
        <taxon>Bacillati</taxon>
        <taxon>Bacillota</taxon>
        <taxon>Bacilli</taxon>
        <taxon>Bacillales</taxon>
        <taxon>Bacillaceae</taxon>
        <taxon>Bacillus</taxon>
    </lineage>
</organism>
<accession>A0A7X0HR95</accession>
<dbReference type="EMBL" id="JACHGK010000005">
    <property type="protein sequence ID" value="MBB6445276.1"/>
    <property type="molecule type" value="Genomic_DNA"/>
</dbReference>